<feature type="chain" id="PRO_5009255340" evidence="1">
    <location>
        <begin position="20"/>
        <end position="74"/>
    </location>
</feature>
<sequence>MRSALALGLLITLCASADAATVHRFKRPGIHLRTHQRVGPGQHVTAPTGFAIPGWTDEQTQQWLDNASRGSHEG</sequence>
<keyword evidence="3" id="KW-1185">Reference proteome</keyword>
<dbReference type="AlphaFoldDB" id="A0A1H1NAY1"/>
<evidence type="ECO:0000256" key="1">
    <source>
        <dbReference type="SAM" id="SignalP"/>
    </source>
</evidence>
<evidence type="ECO:0000313" key="2">
    <source>
        <dbReference type="EMBL" id="SDR96103.1"/>
    </source>
</evidence>
<dbReference type="EMBL" id="LT629750">
    <property type="protein sequence ID" value="SDR96103.1"/>
    <property type="molecule type" value="Genomic_DNA"/>
</dbReference>
<accession>A0A1H1NAY1</accession>
<protein>
    <submittedName>
        <fullName evidence="2">Uncharacterized protein</fullName>
    </submittedName>
</protein>
<evidence type="ECO:0000313" key="3">
    <source>
        <dbReference type="Proteomes" id="UP000243904"/>
    </source>
</evidence>
<name>A0A1H1NAY1_9BRAD</name>
<gene>
    <name evidence="2" type="ORF">SAMN05444158_0553</name>
</gene>
<dbReference type="Proteomes" id="UP000243904">
    <property type="component" value="Chromosome I"/>
</dbReference>
<keyword evidence="1" id="KW-0732">Signal</keyword>
<feature type="signal peptide" evidence="1">
    <location>
        <begin position="1"/>
        <end position="19"/>
    </location>
</feature>
<proteinExistence type="predicted"/>
<organism evidence="2 3">
    <name type="scientific">Bradyrhizobium canariense</name>
    <dbReference type="NCBI Taxonomy" id="255045"/>
    <lineage>
        <taxon>Bacteria</taxon>
        <taxon>Pseudomonadati</taxon>
        <taxon>Pseudomonadota</taxon>
        <taxon>Alphaproteobacteria</taxon>
        <taxon>Hyphomicrobiales</taxon>
        <taxon>Nitrobacteraceae</taxon>
        <taxon>Bradyrhizobium</taxon>
    </lineage>
</organism>
<reference evidence="3" key="1">
    <citation type="submission" date="2016-10" db="EMBL/GenBank/DDBJ databases">
        <authorList>
            <person name="Varghese N."/>
            <person name="Submissions S."/>
        </authorList>
    </citation>
    <scope>NUCLEOTIDE SEQUENCE [LARGE SCALE GENOMIC DNA]</scope>
    <source>
        <strain evidence="3">GAS369</strain>
    </source>
</reference>